<accession>A0ABT7QWI6</accession>
<dbReference type="InterPro" id="IPR050090">
    <property type="entry name" value="Tyrosine_recombinase_XerCD"/>
</dbReference>
<evidence type="ECO:0000259" key="4">
    <source>
        <dbReference type="PROSITE" id="PS51898"/>
    </source>
</evidence>
<dbReference type="Proteomes" id="UP001169069">
    <property type="component" value="Unassembled WGS sequence"/>
</dbReference>
<organism evidence="5 6">
    <name type="scientific">Sulfurovum zhangzhouensis</name>
    <dbReference type="NCBI Taxonomy" id="3019067"/>
    <lineage>
        <taxon>Bacteria</taxon>
        <taxon>Pseudomonadati</taxon>
        <taxon>Campylobacterota</taxon>
        <taxon>Epsilonproteobacteria</taxon>
        <taxon>Campylobacterales</taxon>
        <taxon>Sulfurovaceae</taxon>
        <taxon>Sulfurovum</taxon>
    </lineage>
</organism>
<dbReference type="InterPro" id="IPR011010">
    <property type="entry name" value="DNA_brk_join_enz"/>
</dbReference>
<dbReference type="PANTHER" id="PTHR30349:SF41">
    <property type="entry name" value="INTEGRASE_RECOMBINASE PROTEIN MJ0367-RELATED"/>
    <property type="match status" value="1"/>
</dbReference>
<comment type="caution">
    <text evidence="5">The sequence shown here is derived from an EMBL/GenBank/DDBJ whole genome shotgun (WGS) entry which is preliminary data.</text>
</comment>
<dbReference type="CDD" id="cd00397">
    <property type="entry name" value="DNA_BRE_C"/>
    <property type="match status" value="1"/>
</dbReference>
<dbReference type="PROSITE" id="PS51898">
    <property type="entry name" value="TYR_RECOMBINASE"/>
    <property type="match status" value="1"/>
</dbReference>
<feature type="domain" description="Tyr recombinase" evidence="4">
    <location>
        <begin position="172"/>
        <end position="370"/>
    </location>
</feature>
<dbReference type="EMBL" id="JAQIBD010000001">
    <property type="protein sequence ID" value="MDM5271204.1"/>
    <property type="molecule type" value="Genomic_DNA"/>
</dbReference>
<keyword evidence="3" id="KW-0233">DNA recombination</keyword>
<dbReference type="Pfam" id="PF00589">
    <property type="entry name" value="Phage_integrase"/>
    <property type="match status" value="1"/>
</dbReference>
<proteinExistence type="inferred from homology"/>
<dbReference type="PANTHER" id="PTHR30349">
    <property type="entry name" value="PHAGE INTEGRASE-RELATED"/>
    <property type="match status" value="1"/>
</dbReference>
<reference evidence="5" key="1">
    <citation type="submission" date="2023-01" db="EMBL/GenBank/DDBJ databases">
        <title>Sulfurovum sp. zt1-1 genome assembly.</title>
        <authorList>
            <person name="Wang J."/>
        </authorList>
    </citation>
    <scope>NUCLEOTIDE SEQUENCE</scope>
    <source>
        <strain evidence="5">Zt1-1</strain>
    </source>
</reference>
<keyword evidence="6" id="KW-1185">Reference proteome</keyword>
<protein>
    <submittedName>
        <fullName evidence="5">Tyrosine-type recombinase/integrase</fullName>
    </submittedName>
</protein>
<dbReference type="SUPFAM" id="SSF56349">
    <property type="entry name" value="DNA breaking-rejoining enzymes"/>
    <property type="match status" value="1"/>
</dbReference>
<evidence type="ECO:0000313" key="5">
    <source>
        <dbReference type="EMBL" id="MDM5271204.1"/>
    </source>
</evidence>
<evidence type="ECO:0000256" key="2">
    <source>
        <dbReference type="ARBA" id="ARBA00023125"/>
    </source>
</evidence>
<evidence type="ECO:0000256" key="3">
    <source>
        <dbReference type="ARBA" id="ARBA00023172"/>
    </source>
</evidence>
<keyword evidence="2" id="KW-0238">DNA-binding</keyword>
<dbReference type="InterPro" id="IPR013762">
    <property type="entry name" value="Integrase-like_cat_sf"/>
</dbReference>
<name>A0ABT7QWI6_9BACT</name>
<comment type="similarity">
    <text evidence="1">Belongs to the 'phage' integrase family.</text>
</comment>
<dbReference type="RefSeq" id="WP_289412528.1">
    <property type="nucleotide sequence ID" value="NZ_JAQIBD010000001.1"/>
</dbReference>
<dbReference type="InterPro" id="IPR002104">
    <property type="entry name" value="Integrase_catalytic"/>
</dbReference>
<dbReference type="Gene3D" id="1.10.443.10">
    <property type="entry name" value="Intergrase catalytic core"/>
    <property type="match status" value="1"/>
</dbReference>
<evidence type="ECO:0000313" key="6">
    <source>
        <dbReference type="Proteomes" id="UP001169069"/>
    </source>
</evidence>
<evidence type="ECO:0000256" key="1">
    <source>
        <dbReference type="ARBA" id="ARBA00008857"/>
    </source>
</evidence>
<gene>
    <name evidence="5" type="ORF">PGH07_03355</name>
</gene>
<sequence length="389" mass="44795">MSYRIRTARKTHKNGHISNFYFICKPNIPDFYSSLFIANRSKNSLQYGKRVGYILIKFFNFLQDRGVEYWNATDEDVKAYMLYIINFNTNTGEISGEPSMGYESIIRHKQTIVRFYKFLWQFSDHSVLQINSWEEGKLLEYKTALRLKWNAVESISDATIDLFLTKFKTTDKEYIMEYTDYEIQAIYSNFTNYRNRSIFLLTLHGLRIDEVLSVKMRDYNPTEGTVKPSRSKGTGRGRKRTIAIGDQTASVIENYIHHERNTAELKANKSNDALFVNTRNIEGEVAFTEYAAASFRSALKTAAKKAGIEGNVRTHSGRSNKATKLVKAMVSGDLNLTDETIRHIMGWKTIDSIKPYVDHASAEIAQEFAKEHAKDLNRRLLELQGKLDG</sequence>